<protein>
    <submittedName>
        <fullName evidence="2">Class I SAM-dependent methyltransferase</fullName>
    </submittedName>
</protein>
<dbReference type="Pfam" id="PF13847">
    <property type="entry name" value="Methyltransf_31"/>
    <property type="match status" value="1"/>
</dbReference>
<comment type="caution">
    <text evidence="2">The sequence shown here is derived from an EMBL/GenBank/DDBJ whole genome shotgun (WGS) entry which is preliminary data.</text>
</comment>
<dbReference type="SUPFAM" id="SSF53335">
    <property type="entry name" value="S-adenosyl-L-methionine-dependent methyltransferases"/>
    <property type="match status" value="1"/>
</dbReference>
<dbReference type="InterPro" id="IPR025714">
    <property type="entry name" value="Methyltranfer_dom"/>
</dbReference>
<evidence type="ECO:0000313" key="3">
    <source>
        <dbReference type="Proteomes" id="UP000547209"/>
    </source>
</evidence>
<dbReference type="InterPro" id="IPR029063">
    <property type="entry name" value="SAM-dependent_MTases_sf"/>
</dbReference>
<accession>A0A7X0RV68</accession>
<feature type="domain" description="Methyltransferase" evidence="1">
    <location>
        <begin position="40"/>
        <end position="144"/>
    </location>
</feature>
<reference evidence="2 3" key="1">
    <citation type="submission" date="2020-08" db="EMBL/GenBank/DDBJ databases">
        <title>Cohnella phylogeny.</title>
        <authorList>
            <person name="Dunlap C."/>
        </authorList>
    </citation>
    <scope>NUCLEOTIDE SEQUENCE [LARGE SCALE GENOMIC DNA]</scope>
    <source>
        <strain evidence="2 3">DSM 28246</strain>
    </source>
</reference>
<dbReference type="RefSeq" id="WP_185670549.1">
    <property type="nucleotide sequence ID" value="NZ_JACJVP010000030.1"/>
</dbReference>
<dbReference type="AlphaFoldDB" id="A0A7X0RV68"/>
<dbReference type="GO" id="GO:0008168">
    <property type="term" value="F:methyltransferase activity"/>
    <property type="evidence" value="ECO:0007669"/>
    <property type="project" value="UniProtKB-KW"/>
</dbReference>
<dbReference type="PANTHER" id="PTHR43861">
    <property type="entry name" value="TRANS-ACONITATE 2-METHYLTRANSFERASE-RELATED"/>
    <property type="match status" value="1"/>
</dbReference>
<dbReference type="CDD" id="cd02440">
    <property type="entry name" value="AdoMet_MTases"/>
    <property type="match status" value="1"/>
</dbReference>
<dbReference type="GO" id="GO:0032259">
    <property type="term" value="P:methylation"/>
    <property type="evidence" value="ECO:0007669"/>
    <property type="project" value="UniProtKB-KW"/>
</dbReference>
<gene>
    <name evidence="2" type="ORF">H7C19_18590</name>
</gene>
<keyword evidence="3" id="KW-1185">Reference proteome</keyword>
<organism evidence="2 3">
    <name type="scientific">Cohnella nanjingensis</name>
    <dbReference type="NCBI Taxonomy" id="1387779"/>
    <lineage>
        <taxon>Bacteria</taxon>
        <taxon>Bacillati</taxon>
        <taxon>Bacillota</taxon>
        <taxon>Bacilli</taxon>
        <taxon>Bacillales</taxon>
        <taxon>Paenibacillaceae</taxon>
        <taxon>Cohnella</taxon>
    </lineage>
</organism>
<evidence type="ECO:0000313" key="2">
    <source>
        <dbReference type="EMBL" id="MBB6672694.1"/>
    </source>
</evidence>
<keyword evidence="2" id="KW-0808">Transferase</keyword>
<dbReference type="Gene3D" id="1.10.150.350">
    <property type="match status" value="1"/>
</dbReference>
<proteinExistence type="predicted"/>
<dbReference type="Proteomes" id="UP000547209">
    <property type="component" value="Unassembled WGS sequence"/>
</dbReference>
<keyword evidence="2" id="KW-0489">Methyltransferase</keyword>
<dbReference type="Gene3D" id="3.40.50.150">
    <property type="entry name" value="Vaccinia Virus protein VP39"/>
    <property type="match status" value="1"/>
</dbReference>
<sequence>MTEWVWDERIDYLRRTRKLYYNDDYLQFLVERVWRIDRPVKLIDYGCGYGYLGLKLLGMLPEGSSYTGVDKGEKLIAEARELFAKLPYRTAFICADIRKLNAEPDYDIALCHAVLLHMDDPKEMLRAMIGSVKPGGMVICFEPHWISNMANQWMEGVETSDVVRLGILQKLFELDGRRTGRDGNIGEKVPAYMSELGLTGVGCRVSDRVNFVNPRERDDDLYQALRAEGFDRTLADKAVFVDSLVARGLTREEAERQYEAEARFVAAFGERGRESSQAYAPTMKISYGTVRRAGSADMA</sequence>
<name>A0A7X0RV68_9BACL</name>
<dbReference type="EMBL" id="JACJVP010000030">
    <property type="protein sequence ID" value="MBB6672694.1"/>
    <property type="molecule type" value="Genomic_DNA"/>
</dbReference>
<evidence type="ECO:0000259" key="1">
    <source>
        <dbReference type="Pfam" id="PF13847"/>
    </source>
</evidence>